<proteinExistence type="inferred from homology"/>
<keyword evidence="10" id="KW-1185">Reference proteome</keyword>
<dbReference type="InterPro" id="IPR016286">
    <property type="entry name" value="FUC_metazoa-typ"/>
</dbReference>
<feature type="domain" description="Glycoside hydrolase family 29 N-terminal" evidence="7">
    <location>
        <begin position="15"/>
        <end position="409"/>
    </location>
</feature>
<keyword evidence="5" id="KW-0378">Hydrolase</keyword>
<sequence>MRRFGYLGLCLVAAVCAAKGERYTATWDSLVNYEAPEWYEDAKLGFWPIWGVFSVPAFKGDHAAEWYGRWMYCKEGQSSRNNQGLATHFYHKQTYGDPGTFGYKDLIPKWKAERFDPDSWADLCVEGGAKFFCTLAVFHDSFCLWDSDLTEWNSVDMGPQRDIVKELGDAMRKRGLKYGVSNHSAWNYGFFQWNHINGYDARDPANQDLYGNPIIPEEARTAIIKEGEDRVEWLKRSRWNLKPSERDLDRWLERTKEVTDKYHPDLHYFDWGMNPDTFTSRRMEFAAHYYNKAMEWGGSFEDPGVVLNYKNWKTFKPGTGVRDFERGGMRELADMVWQTDDSIYDGNNWGYAEGVPIKPTDMIVDQLMDVISKRGVLMLAIAPKADGTFPEDQKQFIRELGAWLKVCGEAVYCTRPYEIYGEVSDTWYDKDDHGHLKFEGQPDDIRFTRSKDNTVLYATFLAWPGEQAVIKTFAGADLKGVKSISLLGRKGKLDWDITEQGLHIMLPEKAPEYGMAYPVRIEFEDQIISSIKK</sequence>
<evidence type="ECO:0000259" key="7">
    <source>
        <dbReference type="Pfam" id="PF01120"/>
    </source>
</evidence>
<dbReference type="InterPro" id="IPR017853">
    <property type="entry name" value="GH"/>
</dbReference>
<evidence type="ECO:0000313" key="10">
    <source>
        <dbReference type="Proteomes" id="UP001290861"/>
    </source>
</evidence>
<dbReference type="Pfam" id="PF16757">
    <property type="entry name" value="Fucosidase_C"/>
    <property type="match status" value="1"/>
</dbReference>
<comment type="function">
    <text evidence="1">Alpha-L-fucosidase is responsible for hydrolyzing the alpha-1,6-linked fucose joined to the reducing-end N-acetylglucosamine of the carbohydrate moieties of glycoproteins.</text>
</comment>
<organism evidence="9 10">
    <name type="scientific">Pontiella agarivorans</name>
    <dbReference type="NCBI Taxonomy" id="3038953"/>
    <lineage>
        <taxon>Bacteria</taxon>
        <taxon>Pseudomonadati</taxon>
        <taxon>Kiritimatiellota</taxon>
        <taxon>Kiritimatiellia</taxon>
        <taxon>Kiritimatiellales</taxon>
        <taxon>Pontiellaceae</taxon>
        <taxon>Pontiella</taxon>
    </lineage>
</organism>
<evidence type="ECO:0000256" key="1">
    <source>
        <dbReference type="ARBA" id="ARBA00004071"/>
    </source>
</evidence>
<dbReference type="EMBL" id="JARVCO010000002">
    <property type="protein sequence ID" value="MDZ8117238.1"/>
    <property type="molecule type" value="Genomic_DNA"/>
</dbReference>
<dbReference type="Proteomes" id="UP001290861">
    <property type="component" value="Unassembled WGS sequence"/>
</dbReference>
<protein>
    <recommendedName>
        <fullName evidence="3">alpha-L-fucosidase</fullName>
        <ecNumber evidence="3">3.2.1.51</ecNumber>
    </recommendedName>
</protein>
<comment type="caution">
    <text evidence="9">The sequence shown here is derived from an EMBL/GenBank/DDBJ whole genome shotgun (WGS) entry which is preliminary data.</text>
</comment>
<evidence type="ECO:0000256" key="5">
    <source>
        <dbReference type="ARBA" id="ARBA00022801"/>
    </source>
</evidence>
<dbReference type="Gene3D" id="2.60.40.1180">
    <property type="entry name" value="Golgi alpha-mannosidase II"/>
    <property type="match status" value="1"/>
</dbReference>
<dbReference type="Gene3D" id="3.20.20.80">
    <property type="entry name" value="Glycosidases"/>
    <property type="match status" value="1"/>
</dbReference>
<comment type="similarity">
    <text evidence="2">Belongs to the glycosyl hydrolase 29 family.</text>
</comment>
<dbReference type="SUPFAM" id="SSF51445">
    <property type="entry name" value="(Trans)glycosidases"/>
    <property type="match status" value="1"/>
</dbReference>
<dbReference type="InterPro" id="IPR031919">
    <property type="entry name" value="Fucosidase_C"/>
</dbReference>
<dbReference type="InterPro" id="IPR013780">
    <property type="entry name" value="Glyco_hydro_b"/>
</dbReference>
<gene>
    <name evidence="9" type="ORF">P9H32_01255</name>
</gene>
<reference evidence="9 10" key="1">
    <citation type="journal article" date="2024" name="Appl. Environ. Microbiol.">
        <title>Pontiella agarivorans sp. nov., a novel marine anaerobic bacterium capable of degrading macroalgal polysaccharides and fixing nitrogen.</title>
        <authorList>
            <person name="Liu N."/>
            <person name="Kivenson V."/>
            <person name="Peng X."/>
            <person name="Cui Z."/>
            <person name="Lankiewicz T.S."/>
            <person name="Gosselin K.M."/>
            <person name="English C.J."/>
            <person name="Blair E.M."/>
            <person name="O'Malley M.A."/>
            <person name="Valentine D.L."/>
        </authorList>
    </citation>
    <scope>NUCLEOTIDE SEQUENCE [LARGE SCALE GENOMIC DNA]</scope>
    <source>
        <strain evidence="9 10">NLcol2</strain>
    </source>
</reference>
<evidence type="ECO:0000313" key="9">
    <source>
        <dbReference type="EMBL" id="MDZ8117238.1"/>
    </source>
</evidence>
<dbReference type="InterPro" id="IPR000933">
    <property type="entry name" value="Glyco_hydro_29"/>
</dbReference>
<keyword evidence="4" id="KW-0732">Signal</keyword>
<keyword evidence="6" id="KW-0326">Glycosidase</keyword>
<evidence type="ECO:0000256" key="4">
    <source>
        <dbReference type="ARBA" id="ARBA00022729"/>
    </source>
</evidence>
<dbReference type="InterPro" id="IPR057739">
    <property type="entry name" value="Glyco_hydro_29_N"/>
</dbReference>
<dbReference type="PANTHER" id="PTHR10030">
    <property type="entry name" value="ALPHA-L-FUCOSIDASE"/>
    <property type="match status" value="1"/>
</dbReference>
<evidence type="ECO:0000259" key="8">
    <source>
        <dbReference type="Pfam" id="PF16757"/>
    </source>
</evidence>
<evidence type="ECO:0000256" key="6">
    <source>
        <dbReference type="ARBA" id="ARBA00023295"/>
    </source>
</evidence>
<accession>A0ABU5MSZ7</accession>
<name>A0ABU5MSZ7_9BACT</name>
<evidence type="ECO:0000256" key="3">
    <source>
        <dbReference type="ARBA" id="ARBA00012662"/>
    </source>
</evidence>
<dbReference type="Pfam" id="PF01120">
    <property type="entry name" value="Alpha_L_fucos"/>
    <property type="match status" value="1"/>
</dbReference>
<evidence type="ECO:0000256" key="2">
    <source>
        <dbReference type="ARBA" id="ARBA00007951"/>
    </source>
</evidence>
<feature type="domain" description="Alpha-L-fucosidase C-terminal" evidence="8">
    <location>
        <begin position="443"/>
        <end position="510"/>
    </location>
</feature>
<dbReference type="PIRSF" id="PIRSF001092">
    <property type="entry name" value="Alpha-L-fucosidase"/>
    <property type="match status" value="1"/>
</dbReference>
<dbReference type="EC" id="3.2.1.51" evidence="3"/>
<dbReference type="SMART" id="SM00812">
    <property type="entry name" value="Alpha_L_fucos"/>
    <property type="match status" value="1"/>
</dbReference>
<dbReference type="RefSeq" id="WP_322607041.1">
    <property type="nucleotide sequence ID" value="NZ_JARVCO010000002.1"/>
</dbReference>
<dbReference type="PANTHER" id="PTHR10030:SF37">
    <property type="entry name" value="ALPHA-L-FUCOSIDASE-RELATED"/>
    <property type="match status" value="1"/>
</dbReference>